<evidence type="ECO:0000313" key="3">
    <source>
        <dbReference type="EMBL" id="UOQ46464.1"/>
    </source>
</evidence>
<proteinExistence type="predicted"/>
<evidence type="ECO:0000313" key="4">
    <source>
        <dbReference type="Proteomes" id="UP000831787"/>
    </source>
</evidence>
<dbReference type="SUPFAM" id="SSF50129">
    <property type="entry name" value="GroES-like"/>
    <property type="match status" value="1"/>
</dbReference>
<protein>
    <submittedName>
        <fullName evidence="3">Zinc-binding dehydrogenase</fullName>
    </submittedName>
</protein>
<dbReference type="InterPro" id="IPR013149">
    <property type="entry name" value="ADH-like_C"/>
</dbReference>
<dbReference type="Gene3D" id="3.90.180.10">
    <property type="entry name" value="Medium-chain alcohol dehydrogenases, catalytic domain"/>
    <property type="match status" value="1"/>
</dbReference>
<dbReference type="Pfam" id="PF08240">
    <property type="entry name" value="ADH_N"/>
    <property type="match status" value="1"/>
</dbReference>
<dbReference type="InterPro" id="IPR020843">
    <property type="entry name" value="ER"/>
</dbReference>
<dbReference type="PANTHER" id="PTHR45033">
    <property type="match status" value="1"/>
</dbReference>
<dbReference type="InterPro" id="IPR011032">
    <property type="entry name" value="GroES-like_sf"/>
</dbReference>
<reference evidence="3 4" key="1">
    <citation type="submission" date="2022-04" db="EMBL/GenBank/DDBJ databases">
        <title>Halobacillus sp. isolated from saltern.</title>
        <authorList>
            <person name="Won M."/>
            <person name="Lee C.-M."/>
            <person name="Woen H.-Y."/>
            <person name="Kwon S.-W."/>
        </authorList>
    </citation>
    <scope>NUCLEOTIDE SEQUENCE [LARGE SCALE GENOMIC DNA]</scope>
    <source>
        <strain evidence="3 4">SSBR10-3</strain>
    </source>
</reference>
<dbReference type="SUPFAM" id="SSF51735">
    <property type="entry name" value="NAD(P)-binding Rossmann-fold domains"/>
    <property type="match status" value="1"/>
</dbReference>
<dbReference type="InterPro" id="IPR013154">
    <property type="entry name" value="ADH-like_N"/>
</dbReference>
<keyword evidence="4" id="KW-1185">Reference proteome</keyword>
<dbReference type="InterPro" id="IPR052711">
    <property type="entry name" value="Zinc_ADH-like"/>
</dbReference>
<dbReference type="SMART" id="SM00829">
    <property type="entry name" value="PKS_ER"/>
    <property type="match status" value="1"/>
</dbReference>
<dbReference type="EMBL" id="CP095073">
    <property type="protein sequence ID" value="UOQ46464.1"/>
    <property type="molecule type" value="Genomic_DNA"/>
</dbReference>
<sequence>MKAMIHEGKDGLDGLQMKEVPEPSLKPDEVKVRIRAAGMNRRDLAVITKRHKAEDPLLIPGSDAAGVVEEVGGSVTKFKPGDEVVVNPGIGWEVNSEAPPEGFEIVGFPYQGTFAEYICQSEKFIEPKPEHLTFEQAGVLSLAALTAYRALFTRGKLKKDQTVMLPGIGSGVLTFALKFAKAAGARVIVTSRSEKKLQEALELGADRAVKTESDWNKGLEEEQVDLLLESIGAATFTQSLGIVKKGGTIVTFGATTEDEVTINIRTFFYGQYNLLGSTMGSAEEFRHMLSFVKQHEILPQLDKVFSLEEYREAFEYLENTKNFGKIGISISNS</sequence>
<dbReference type="RefSeq" id="WP_244713764.1">
    <property type="nucleotide sequence ID" value="NZ_CP095073.1"/>
</dbReference>
<dbReference type="Pfam" id="PF00107">
    <property type="entry name" value="ADH_zinc_N"/>
    <property type="match status" value="1"/>
</dbReference>
<dbReference type="Proteomes" id="UP000831787">
    <property type="component" value="Chromosome"/>
</dbReference>
<evidence type="ECO:0000256" key="1">
    <source>
        <dbReference type="SAM" id="MobiDB-lite"/>
    </source>
</evidence>
<organism evidence="3 4">
    <name type="scientific">Halobacillus salinarum</name>
    <dbReference type="NCBI Taxonomy" id="2932257"/>
    <lineage>
        <taxon>Bacteria</taxon>
        <taxon>Bacillati</taxon>
        <taxon>Bacillota</taxon>
        <taxon>Bacilli</taxon>
        <taxon>Bacillales</taxon>
        <taxon>Bacillaceae</taxon>
        <taxon>Halobacillus</taxon>
    </lineage>
</organism>
<name>A0ABY4EPS6_9BACI</name>
<dbReference type="PANTHER" id="PTHR45033:SF3">
    <property type="entry name" value="DEHYDROGENASE, PUTATIVE (AFU_ORTHOLOGUE AFUA_2G13270)-RELATED"/>
    <property type="match status" value="1"/>
</dbReference>
<dbReference type="InterPro" id="IPR036291">
    <property type="entry name" value="NAD(P)-bd_dom_sf"/>
</dbReference>
<accession>A0ABY4EPS6</accession>
<dbReference type="Gene3D" id="3.40.50.720">
    <property type="entry name" value="NAD(P)-binding Rossmann-like Domain"/>
    <property type="match status" value="1"/>
</dbReference>
<feature type="domain" description="Enoyl reductase (ER)" evidence="2">
    <location>
        <begin position="11"/>
        <end position="328"/>
    </location>
</feature>
<gene>
    <name evidence="3" type="ORF">MUN89_12595</name>
</gene>
<feature type="compositionally biased region" description="Basic and acidic residues" evidence="1">
    <location>
        <begin position="1"/>
        <end position="12"/>
    </location>
</feature>
<feature type="region of interest" description="Disordered" evidence="1">
    <location>
        <begin position="1"/>
        <end position="20"/>
    </location>
</feature>
<evidence type="ECO:0000259" key="2">
    <source>
        <dbReference type="SMART" id="SM00829"/>
    </source>
</evidence>